<sequence length="184" mass="18682">MRRRFERAGLFVAAAALAGGVLTVGACAQQVSGNAQVNTADLSAYTSEVTASSIAASSSRAAAVEDATGAACDAFLTANGSSVKVFNEYIDVSNSKGRDDPEVNTKADAAVGALHDNASSVDTAVTPDVPSNVADPLHAYRDDSNALADTLGSRADTDTLNVAVDKFNATKDTALNACKGHGSR</sequence>
<comment type="caution">
    <text evidence="2">The sequence shown here is derived from an EMBL/GenBank/DDBJ whole genome shotgun (WGS) entry which is preliminary data.</text>
</comment>
<feature type="signal peptide" evidence="1">
    <location>
        <begin position="1"/>
        <end position="28"/>
    </location>
</feature>
<protein>
    <recommendedName>
        <fullName evidence="4">Lipoprotein</fullName>
    </recommendedName>
</protein>
<dbReference type="RefSeq" id="WP_345493190.1">
    <property type="nucleotide sequence ID" value="NZ_BAABJM010000001.1"/>
</dbReference>
<gene>
    <name evidence="2" type="ORF">GCM10023318_03470</name>
</gene>
<proteinExistence type="predicted"/>
<dbReference type="EMBL" id="BAABJM010000001">
    <property type="protein sequence ID" value="GAA5042758.1"/>
    <property type="molecule type" value="Genomic_DNA"/>
</dbReference>
<keyword evidence="3" id="KW-1185">Reference proteome</keyword>
<organism evidence="2 3">
    <name type="scientific">Nocardia callitridis</name>
    <dbReference type="NCBI Taxonomy" id="648753"/>
    <lineage>
        <taxon>Bacteria</taxon>
        <taxon>Bacillati</taxon>
        <taxon>Actinomycetota</taxon>
        <taxon>Actinomycetes</taxon>
        <taxon>Mycobacteriales</taxon>
        <taxon>Nocardiaceae</taxon>
        <taxon>Nocardia</taxon>
    </lineage>
</organism>
<reference evidence="3" key="1">
    <citation type="journal article" date="2019" name="Int. J. Syst. Evol. Microbiol.">
        <title>The Global Catalogue of Microorganisms (GCM) 10K type strain sequencing project: providing services to taxonomists for standard genome sequencing and annotation.</title>
        <authorList>
            <consortium name="The Broad Institute Genomics Platform"/>
            <consortium name="The Broad Institute Genome Sequencing Center for Infectious Disease"/>
            <person name="Wu L."/>
            <person name="Ma J."/>
        </authorList>
    </citation>
    <scope>NUCLEOTIDE SEQUENCE [LARGE SCALE GENOMIC DNA]</scope>
    <source>
        <strain evidence="3">JCM 18298</strain>
    </source>
</reference>
<evidence type="ECO:0000313" key="2">
    <source>
        <dbReference type="EMBL" id="GAA5042758.1"/>
    </source>
</evidence>
<evidence type="ECO:0000313" key="3">
    <source>
        <dbReference type="Proteomes" id="UP001500603"/>
    </source>
</evidence>
<evidence type="ECO:0000256" key="1">
    <source>
        <dbReference type="SAM" id="SignalP"/>
    </source>
</evidence>
<accession>A0ABP9JT57</accession>
<dbReference type="Proteomes" id="UP001500603">
    <property type="component" value="Unassembled WGS sequence"/>
</dbReference>
<name>A0ABP9JT57_9NOCA</name>
<dbReference type="PROSITE" id="PS51257">
    <property type="entry name" value="PROKAR_LIPOPROTEIN"/>
    <property type="match status" value="1"/>
</dbReference>
<evidence type="ECO:0008006" key="4">
    <source>
        <dbReference type="Google" id="ProtNLM"/>
    </source>
</evidence>
<feature type="chain" id="PRO_5045313886" description="Lipoprotein" evidence="1">
    <location>
        <begin position="29"/>
        <end position="184"/>
    </location>
</feature>
<keyword evidence="1" id="KW-0732">Signal</keyword>